<dbReference type="PANTHER" id="PTHR39332">
    <property type="entry name" value="BLL4707 PROTEIN"/>
    <property type="match status" value="1"/>
</dbReference>
<reference evidence="2" key="1">
    <citation type="journal article" date="2019" name="Int. J. Syst. Evol. Microbiol.">
        <title>The Global Catalogue of Microorganisms (GCM) 10K type strain sequencing project: providing services to taxonomists for standard genome sequencing and annotation.</title>
        <authorList>
            <consortium name="The Broad Institute Genomics Platform"/>
            <consortium name="The Broad Institute Genome Sequencing Center for Infectious Disease"/>
            <person name="Wu L."/>
            <person name="Ma J."/>
        </authorList>
    </citation>
    <scope>NUCLEOTIDE SEQUENCE [LARGE SCALE GENOMIC DNA]</scope>
    <source>
        <strain evidence="2">JCM 18303</strain>
    </source>
</reference>
<comment type="caution">
    <text evidence="1">The sequence shown here is derived from an EMBL/GenBank/DDBJ whole genome shotgun (WGS) entry which is preliminary data.</text>
</comment>
<protein>
    <recommendedName>
        <fullName evidence="3">MxaD family protein</fullName>
    </recommendedName>
</protein>
<accession>A0ABP9QZB1</accession>
<dbReference type="PANTHER" id="PTHR39332:SF7">
    <property type="entry name" value="SRPBCC FAMILY PROTEIN"/>
    <property type="match status" value="1"/>
</dbReference>
<proteinExistence type="predicted"/>
<organism evidence="1 2">
    <name type="scientific">Pseudonocardia eucalypti</name>
    <dbReference type="NCBI Taxonomy" id="648755"/>
    <lineage>
        <taxon>Bacteria</taxon>
        <taxon>Bacillati</taxon>
        <taxon>Actinomycetota</taxon>
        <taxon>Actinomycetes</taxon>
        <taxon>Pseudonocardiales</taxon>
        <taxon>Pseudonocardiaceae</taxon>
        <taxon>Pseudonocardia</taxon>
    </lineage>
</organism>
<sequence>MELAYASVALAQPPDVVWSVLGDFHGLAGWVRRIRSSEAEDGTGVGSVRRLTLDPDGLVARERLVSHDDPGRRYSYEFADEIPFPASAYRGTVHLLPITDTGGTFLEWYGEYECAPGLEQTLRDTFTGIYASFFADLRAKLEGG</sequence>
<evidence type="ECO:0008006" key="3">
    <source>
        <dbReference type="Google" id="ProtNLM"/>
    </source>
</evidence>
<keyword evidence="2" id="KW-1185">Reference proteome</keyword>
<dbReference type="InterPro" id="IPR023393">
    <property type="entry name" value="START-like_dom_sf"/>
</dbReference>
<dbReference type="CDD" id="cd07821">
    <property type="entry name" value="PYR_PYL_RCAR_like"/>
    <property type="match status" value="1"/>
</dbReference>
<dbReference type="SUPFAM" id="SSF55961">
    <property type="entry name" value="Bet v1-like"/>
    <property type="match status" value="1"/>
</dbReference>
<dbReference type="InterPro" id="IPR019587">
    <property type="entry name" value="Polyketide_cyclase/dehydratase"/>
</dbReference>
<dbReference type="Gene3D" id="3.30.530.20">
    <property type="match status" value="1"/>
</dbReference>
<name>A0ABP9QZB1_9PSEU</name>
<evidence type="ECO:0000313" key="1">
    <source>
        <dbReference type="EMBL" id="GAA5169622.1"/>
    </source>
</evidence>
<dbReference type="RefSeq" id="WP_185066287.1">
    <property type="nucleotide sequence ID" value="NZ_BAABJP010000043.1"/>
</dbReference>
<dbReference type="Proteomes" id="UP001428817">
    <property type="component" value="Unassembled WGS sequence"/>
</dbReference>
<dbReference type="Pfam" id="PF10604">
    <property type="entry name" value="Polyketide_cyc2"/>
    <property type="match status" value="1"/>
</dbReference>
<dbReference type="EMBL" id="BAABJP010000043">
    <property type="protein sequence ID" value="GAA5169622.1"/>
    <property type="molecule type" value="Genomic_DNA"/>
</dbReference>
<gene>
    <name evidence="1" type="ORF">GCM10023321_65530</name>
</gene>
<evidence type="ECO:0000313" key="2">
    <source>
        <dbReference type="Proteomes" id="UP001428817"/>
    </source>
</evidence>